<evidence type="ECO:0000256" key="2">
    <source>
        <dbReference type="ARBA" id="ARBA00022741"/>
    </source>
</evidence>
<gene>
    <name evidence="5" type="ORF">PLEOSDRAFT_1103551</name>
</gene>
<dbReference type="InParanoid" id="A0A067NNP0"/>
<dbReference type="FunCoup" id="A0A067NNP0">
    <property type="interactions" value="421"/>
</dbReference>
<evidence type="ECO:0000256" key="4">
    <source>
        <dbReference type="SAM" id="MobiDB-lite"/>
    </source>
</evidence>
<dbReference type="NCBIfam" id="NF040713">
    <property type="entry name" value="ZapE"/>
    <property type="match status" value="1"/>
</dbReference>
<evidence type="ECO:0000313" key="5">
    <source>
        <dbReference type="EMBL" id="KDQ29539.1"/>
    </source>
</evidence>
<evidence type="ECO:0000313" key="6">
    <source>
        <dbReference type="Proteomes" id="UP000027073"/>
    </source>
</evidence>
<dbReference type="GO" id="GO:0016887">
    <property type="term" value="F:ATP hydrolysis activity"/>
    <property type="evidence" value="ECO:0007669"/>
    <property type="project" value="InterPro"/>
</dbReference>
<protein>
    <recommendedName>
        <fullName evidence="7">AAA+ ATPase domain-containing protein</fullName>
    </recommendedName>
</protein>
<keyword evidence="2" id="KW-0547">Nucleotide-binding</keyword>
<dbReference type="Proteomes" id="UP000027073">
    <property type="component" value="Unassembled WGS sequence"/>
</dbReference>
<accession>A0A067NNP0</accession>
<feature type="compositionally biased region" description="Low complexity" evidence="4">
    <location>
        <begin position="59"/>
        <end position="71"/>
    </location>
</feature>
<dbReference type="OrthoDB" id="548867at2759"/>
<organism evidence="5 6">
    <name type="scientific">Pleurotus ostreatus (strain PC15)</name>
    <name type="common">Oyster mushroom</name>
    <dbReference type="NCBI Taxonomy" id="1137138"/>
    <lineage>
        <taxon>Eukaryota</taxon>
        <taxon>Fungi</taxon>
        <taxon>Dikarya</taxon>
        <taxon>Basidiomycota</taxon>
        <taxon>Agaricomycotina</taxon>
        <taxon>Agaricomycetes</taxon>
        <taxon>Agaricomycetidae</taxon>
        <taxon>Agaricales</taxon>
        <taxon>Pleurotineae</taxon>
        <taxon>Pleurotaceae</taxon>
        <taxon>Pleurotus</taxon>
    </lineage>
</organism>
<evidence type="ECO:0008006" key="7">
    <source>
        <dbReference type="Google" id="ProtNLM"/>
    </source>
</evidence>
<dbReference type="PANTHER" id="PTHR12169">
    <property type="entry name" value="ATPASE N2B"/>
    <property type="match status" value="1"/>
</dbReference>
<name>A0A067NNP0_PLEO1</name>
<dbReference type="Pfam" id="PF03969">
    <property type="entry name" value="AFG1_ATPase"/>
    <property type="match status" value="1"/>
</dbReference>
<dbReference type="GO" id="GO:0005524">
    <property type="term" value="F:ATP binding"/>
    <property type="evidence" value="ECO:0007669"/>
    <property type="project" value="UniProtKB-KW"/>
</dbReference>
<dbReference type="PANTHER" id="PTHR12169:SF6">
    <property type="entry name" value="AFG1-LIKE ATPASE"/>
    <property type="match status" value="1"/>
</dbReference>
<proteinExistence type="inferred from homology"/>
<evidence type="ECO:0000256" key="3">
    <source>
        <dbReference type="ARBA" id="ARBA00022840"/>
    </source>
</evidence>
<reference evidence="6" key="1">
    <citation type="journal article" date="2014" name="Proc. Natl. Acad. Sci. U.S.A.">
        <title>Extensive sampling of basidiomycete genomes demonstrates inadequacy of the white-rot/brown-rot paradigm for wood decay fungi.</title>
        <authorList>
            <person name="Riley R."/>
            <person name="Salamov A.A."/>
            <person name="Brown D.W."/>
            <person name="Nagy L.G."/>
            <person name="Floudas D."/>
            <person name="Held B.W."/>
            <person name="Levasseur A."/>
            <person name="Lombard V."/>
            <person name="Morin E."/>
            <person name="Otillar R."/>
            <person name="Lindquist E.A."/>
            <person name="Sun H."/>
            <person name="LaButti K.M."/>
            <person name="Schmutz J."/>
            <person name="Jabbour D."/>
            <person name="Luo H."/>
            <person name="Baker S.E."/>
            <person name="Pisabarro A.G."/>
            <person name="Walton J.D."/>
            <person name="Blanchette R.A."/>
            <person name="Henrissat B."/>
            <person name="Martin F."/>
            <person name="Cullen D."/>
            <person name="Hibbett D.S."/>
            <person name="Grigoriev I.V."/>
        </authorList>
    </citation>
    <scope>NUCLEOTIDE SEQUENCE [LARGE SCALE GENOMIC DNA]</scope>
    <source>
        <strain evidence="6">PC15</strain>
    </source>
</reference>
<dbReference type="InterPro" id="IPR005654">
    <property type="entry name" value="ATPase_AFG1-like"/>
</dbReference>
<feature type="region of interest" description="Disordered" evidence="4">
    <location>
        <begin position="56"/>
        <end position="80"/>
    </location>
</feature>
<dbReference type="STRING" id="1137138.A0A067NNP0"/>
<dbReference type="SUPFAM" id="SSF52540">
    <property type="entry name" value="P-loop containing nucleoside triphosphate hydrolases"/>
    <property type="match status" value="1"/>
</dbReference>
<dbReference type="AlphaFoldDB" id="A0A067NNP0"/>
<dbReference type="InterPro" id="IPR027417">
    <property type="entry name" value="P-loop_NTPase"/>
</dbReference>
<dbReference type="GO" id="GO:0005739">
    <property type="term" value="C:mitochondrion"/>
    <property type="evidence" value="ECO:0007669"/>
    <property type="project" value="TreeGrafter"/>
</dbReference>
<keyword evidence="3" id="KW-0067">ATP-binding</keyword>
<evidence type="ECO:0000256" key="1">
    <source>
        <dbReference type="ARBA" id="ARBA00010322"/>
    </source>
</evidence>
<dbReference type="VEuPathDB" id="FungiDB:PLEOSDRAFT_1103551"/>
<comment type="similarity">
    <text evidence="1">Belongs to the AFG1 ATPase family.</text>
</comment>
<dbReference type="GO" id="GO:0006515">
    <property type="term" value="P:protein quality control for misfolded or incompletely synthesized proteins"/>
    <property type="evidence" value="ECO:0007669"/>
    <property type="project" value="TreeGrafter"/>
</dbReference>
<dbReference type="Gene3D" id="3.40.50.300">
    <property type="entry name" value="P-loop containing nucleotide triphosphate hydrolases"/>
    <property type="match status" value="1"/>
</dbReference>
<dbReference type="EMBL" id="KL198007">
    <property type="protein sequence ID" value="KDQ29539.1"/>
    <property type="molecule type" value="Genomic_DNA"/>
</dbReference>
<dbReference type="HOGENOM" id="CLU_008681_1_1_1"/>
<sequence length="514" mass="57627">MNPATRRLISSSSIPRHVTARSRNSTFIRRASLSTLAKNRVPRNVSTHPKACNSTLAEASTSSTPLPASLLKQSSDNATEHHTKIFKEDSSTPIARYHQLVESGILRGDEHQHRIIGRLQRLHNQLLSYDPPTIPSPSESNSLLSRIFPFARSDPDAQAPPPNIPKGLYLYGDVGTGKTMLMDLFYQTLPSNMTRKRRVHFHAFMIDVHKRVHEAKKAMGYRGGDPILPVARDLANEACVLCFDEFQVTDIADAMILRRLLENLMKFGVVMVMTSNRHPDDLYKNGIQRSSFVPAIELIKSQIEVTDLNSGTDYRRVPRALSKVYYDPLSEQTDIAIRQIFDQFTSERSDPPIENRPLKIWGRTLLVPKSTSTVAWFEFDKLCGQPLSAADYIEVARVFETVFVVGIPKMGLSQKDMARRFITFIDACYESKTRLFVTSEVPVTQVFSDDASNDAAKPISDHMRSVMDDLGLTSHAVGSSSIFTGEEEVFAFARACSRLVQMGSKEWVEMAGQS</sequence>